<dbReference type="AlphaFoldDB" id="A0A087TC65"/>
<accession>A0A087TC65</accession>
<protein>
    <submittedName>
        <fullName evidence="1">Uncharacterized protein</fullName>
    </submittedName>
</protein>
<proteinExistence type="predicted"/>
<organism evidence="1 2">
    <name type="scientific">Stegodyphus mimosarum</name>
    <name type="common">African social velvet spider</name>
    <dbReference type="NCBI Taxonomy" id="407821"/>
    <lineage>
        <taxon>Eukaryota</taxon>
        <taxon>Metazoa</taxon>
        <taxon>Ecdysozoa</taxon>
        <taxon>Arthropoda</taxon>
        <taxon>Chelicerata</taxon>
        <taxon>Arachnida</taxon>
        <taxon>Araneae</taxon>
        <taxon>Araneomorphae</taxon>
        <taxon>Entelegynae</taxon>
        <taxon>Eresoidea</taxon>
        <taxon>Eresidae</taxon>
        <taxon>Stegodyphus</taxon>
    </lineage>
</organism>
<evidence type="ECO:0000313" key="2">
    <source>
        <dbReference type="Proteomes" id="UP000054359"/>
    </source>
</evidence>
<keyword evidence="2" id="KW-1185">Reference proteome</keyword>
<feature type="non-terminal residue" evidence="1">
    <location>
        <position position="36"/>
    </location>
</feature>
<feature type="non-terminal residue" evidence="1">
    <location>
        <position position="1"/>
    </location>
</feature>
<reference evidence="1 2" key="1">
    <citation type="submission" date="2013-11" db="EMBL/GenBank/DDBJ databases">
        <title>Genome sequencing of Stegodyphus mimosarum.</title>
        <authorList>
            <person name="Bechsgaard J."/>
        </authorList>
    </citation>
    <scope>NUCLEOTIDE SEQUENCE [LARGE SCALE GENOMIC DNA]</scope>
</reference>
<evidence type="ECO:0000313" key="1">
    <source>
        <dbReference type="EMBL" id="KFM62704.1"/>
    </source>
</evidence>
<name>A0A087TC65_STEMI</name>
<gene>
    <name evidence="1" type="ORF">X975_05397</name>
</gene>
<sequence>DDLKNKLKKHFDEILEKIKEAIDKGKVVKEEWVEKV</sequence>
<dbReference type="Proteomes" id="UP000054359">
    <property type="component" value="Unassembled WGS sequence"/>
</dbReference>
<dbReference type="EMBL" id="KK114556">
    <property type="protein sequence ID" value="KFM62704.1"/>
    <property type="molecule type" value="Genomic_DNA"/>
</dbReference>